<evidence type="ECO:0000313" key="7">
    <source>
        <dbReference type="Proteomes" id="UP001165092"/>
    </source>
</evidence>
<dbReference type="AlphaFoldDB" id="A0A9W6P2J0"/>
<gene>
    <name evidence="6" type="ORF">Nans01_04110</name>
</gene>
<protein>
    <recommendedName>
        <fullName evidence="2">histidine kinase</fullName>
        <ecNumber evidence="2">2.7.13.3</ecNumber>
    </recommendedName>
</protein>
<evidence type="ECO:0000256" key="4">
    <source>
        <dbReference type="ARBA" id="ARBA00023012"/>
    </source>
</evidence>
<dbReference type="InterPro" id="IPR050640">
    <property type="entry name" value="Bact_2-comp_sensor_kinase"/>
</dbReference>
<dbReference type="InterPro" id="IPR005467">
    <property type="entry name" value="His_kinase_dom"/>
</dbReference>
<evidence type="ECO:0000313" key="6">
    <source>
        <dbReference type="EMBL" id="GLU46060.1"/>
    </source>
</evidence>
<comment type="caution">
    <text evidence="6">The sequence shown here is derived from an EMBL/GenBank/DDBJ whole genome shotgun (WGS) entry which is preliminary data.</text>
</comment>
<name>A0A9W6P2J0_9ACTN</name>
<comment type="catalytic activity">
    <reaction evidence="1">
        <text>ATP + protein L-histidine = ADP + protein N-phospho-L-histidine.</text>
        <dbReference type="EC" id="2.7.13.3"/>
    </reaction>
</comment>
<dbReference type="InterPro" id="IPR036890">
    <property type="entry name" value="HATPase_C_sf"/>
</dbReference>
<evidence type="ECO:0000259" key="5">
    <source>
        <dbReference type="PROSITE" id="PS50109"/>
    </source>
</evidence>
<dbReference type="GO" id="GO:0000155">
    <property type="term" value="F:phosphorelay sensor kinase activity"/>
    <property type="evidence" value="ECO:0007669"/>
    <property type="project" value="InterPro"/>
</dbReference>
<reference evidence="6" key="1">
    <citation type="submission" date="2023-02" db="EMBL/GenBank/DDBJ databases">
        <title>Nocardiopsis ansamitocini NBRC 112285.</title>
        <authorList>
            <person name="Ichikawa N."/>
            <person name="Sato H."/>
            <person name="Tonouchi N."/>
        </authorList>
    </citation>
    <scope>NUCLEOTIDE SEQUENCE</scope>
    <source>
        <strain evidence="6">NBRC 112285</strain>
    </source>
</reference>
<sequence>MVYVAAVASLIAVVCAGELIRRSRAVDRSRRALAADATCSTLHTASLAAPALRQGLHRESATRAIRHVHALLGSPAVALIDTTHTLAWHGVGAVHRQDCPSLAIPAITGARLHTDDRLHCADPACPLRVVVAAPVVVDDRPVGALLAFDAQASPVLVRATAEVASWISGQLELADLDHSRARLADAELKALRLQISPHFVYNCLTTIASFVRTDPTRARALLLDFADFARYSFRGSRNLTTLQEELRSIDRYLALERARFGSRLRLSVQVAPDVLAVQVPFLSLQPLVENAIRHGMEGRPGLSHVSVIARDAGAEAHISIEDDGVGMDPERARAILAGEAGASAGIGLANVDERLRTMFGDAYGLVVETAPGAGTRVSLRIPKFRLTPGR</sequence>
<dbReference type="PROSITE" id="PS50109">
    <property type="entry name" value="HIS_KIN"/>
    <property type="match status" value="1"/>
</dbReference>
<dbReference type="Pfam" id="PF02518">
    <property type="entry name" value="HATPase_c"/>
    <property type="match status" value="1"/>
</dbReference>
<keyword evidence="4" id="KW-0902">Two-component regulatory system</keyword>
<feature type="domain" description="Histidine kinase" evidence="5">
    <location>
        <begin position="217"/>
        <end position="385"/>
    </location>
</feature>
<keyword evidence="7" id="KW-1185">Reference proteome</keyword>
<evidence type="ECO:0000256" key="3">
    <source>
        <dbReference type="ARBA" id="ARBA00022777"/>
    </source>
</evidence>
<dbReference type="Gene3D" id="3.30.565.10">
    <property type="entry name" value="Histidine kinase-like ATPase, C-terminal domain"/>
    <property type="match status" value="1"/>
</dbReference>
<dbReference type="PANTHER" id="PTHR34220">
    <property type="entry name" value="SENSOR HISTIDINE KINASE YPDA"/>
    <property type="match status" value="1"/>
</dbReference>
<dbReference type="EMBL" id="BSQG01000001">
    <property type="protein sequence ID" value="GLU46060.1"/>
    <property type="molecule type" value="Genomic_DNA"/>
</dbReference>
<proteinExistence type="predicted"/>
<dbReference type="Pfam" id="PF06580">
    <property type="entry name" value="His_kinase"/>
    <property type="match status" value="1"/>
</dbReference>
<dbReference type="InterPro" id="IPR004358">
    <property type="entry name" value="Sig_transdc_His_kin-like_C"/>
</dbReference>
<dbReference type="RefSeq" id="WP_285756922.1">
    <property type="nucleotide sequence ID" value="NZ_BSQG01000001.1"/>
</dbReference>
<dbReference type="PANTHER" id="PTHR34220:SF7">
    <property type="entry name" value="SENSOR HISTIDINE KINASE YPDA"/>
    <property type="match status" value="1"/>
</dbReference>
<organism evidence="6 7">
    <name type="scientific">Nocardiopsis ansamitocini</name>
    <dbReference type="NCBI Taxonomy" id="1670832"/>
    <lineage>
        <taxon>Bacteria</taxon>
        <taxon>Bacillati</taxon>
        <taxon>Actinomycetota</taxon>
        <taxon>Actinomycetes</taxon>
        <taxon>Streptosporangiales</taxon>
        <taxon>Nocardiopsidaceae</taxon>
        <taxon>Nocardiopsis</taxon>
    </lineage>
</organism>
<keyword evidence="3 6" id="KW-0418">Kinase</keyword>
<dbReference type="InterPro" id="IPR010559">
    <property type="entry name" value="Sig_transdc_His_kin_internal"/>
</dbReference>
<dbReference type="SMART" id="SM00387">
    <property type="entry name" value="HATPase_c"/>
    <property type="match status" value="1"/>
</dbReference>
<accession>A0A9W6P2J0</accession>
<keyword evidence="3 6" id="KW-0808">Transferase</keyword>
<dbReference type="PRINTS" id="PR00344">
    <property type="entry name" value="BCTRLSENSOR"/>
</dbReference>
<dbReference type="InterPro" id="IPR003594">
    <property type="entry name" value="HATPase_dom"/>
</dbReference>
<evidence type="ECO:0000256" key="2">
    <source>
        <dbReference type="ARBA" id="ARBA00012438"/>
    </source>
</evidence>
<dbReference type="GO" id="GO:0016020">
    <property type="term" value="C:membrane"/>
    <property type="evidence" value="ECO:0007669"/>
    <property type="project" value="InterPro"/>
</dbReference>
<dbReference type="EC" id="2.7.13.3" evidence="2"/>
<dbReference type="Proteomes" id="UP001165092">
    <property type="component" value="Unassembled WGS sequence"/>
</dbReference>
<dbReference type="SUPFAM" id="SSF55874">
    <property type="entry name" value="ATPase domain of HSP90 chaperone/DNA topoisomerase II/histidine kinase"/>
    <property type="match status" value="1"/>
</dbReference>
<evidence type="ECO:0000256" key="1">
    <source>
        <dbReference type="ARBA" id="ARBA00000085"/>
    </source>
</evidence>